<name>A0A1G7SIQ8_9BURK</name>
<sequence>MTNDEIKALIMEIRRYAENRRGDVARGAETPALAALMVEKFGEGIAKATQLLGVDGANELRREIDRLVREVDPHYPTHLQYRFEARPAGLAINGSAH</sequence>
<dbReference type="RefSeq" id="WP_090682685.1">
    <property type="nucleotide sequence ID" value="NZ_CADERL010000002.1"/>
</dbReference>
<gene>
    <name evidence="1" type="ORF">SAMN05216466_102535</name>
</gene>
<dbReference type="AlphaFoldDB" id="A0A1G7SIQ8"/>
<proteinExistence type="predicted"/>
<dbReference type="Proteomes" id="UP000199706">
    <property type="component" value="Unassembled WGS sequence"/>
</dbReference>
<reference evidence="1 2" key="1">
    <citation type="submission" date="2016-10" db="EMBL/GenBank/DDBJ databases">
        <authorList>
            <person name="de Groot N.N."/>
        </authorList>
    </citation>
    <scope>NUCLEOTIDE SEQUENCE [LARGE SCALE GENOMIC DNA]</scope>
    <source>
        <strain evidence="1 2">LMG 2247</strain>
    </source>
</reference>
<organism evidence="1 2">
    <name type="scientific">Paraburkholderia phenazinium</name>
    <dbReference type="NCBI Taxonomy" id="60549"/>
    <lineage>
        <taxon>Bacteria</taxon>
        <taxon>Pseudomonadati</taxon>
        <taxon>Pseudomonadota</taxon>
        <taxon>Betaproteobacteria</taxon>
        <taxon>Burkholderiales</taxon>
        <taxon>Burkholderiaceae</taxon>
        <taxon>Paraburkholderia</taxon>
    </lineage>
</organism>
<dbReference type="OrthoDB" id="7065573at2"/>
<protein>
    <submittedName>
        <fullName evidence="1">Uncharacterized protein</fullName>
    </submittedName>
</protein>
<evidence type="ECO:0000313" key="1">
    <source>
        <dbReference type="EMBL" id="SDG22851.1"/>
    </source>
</evidence>
<evidence type="ECO:0000313" key="2">
    <source>
        <dbReference type="Proteomes" id="UP000199706"/>
    </source>
</evidence>
<accession>A0A1G7SIQ8</accession>
<dbReference type="EMBL" id="FNCJ01000002">
    <property type="protein sequence ID" value="SDG22851.1"/>
    <property type="molecule type" value="Genomic_DNA"/>
</dbReference>